<name>A0ABQ9ZY03_9CRUS</name>
<protein>
    <submittedName>
        <fullName evidence="1">Uncharacterized protein</fullName>
    </submittedName>
</protein>
<reference evidence="1 2" key="1">
    <citation type="journal article" date="2023" name="Nucleic Acids Res.">
        <title>The hologenome of Daphnia magna reveals possible DNA methylation and microbiome-mediated evolution of the host genome.</title>
        <authorList>
            <person name="Chaturvedi A."/>
            <person name="Li X."/>
            <person name="Dhandapani V."/>
            <person name="Marshall H."/>
            <person name="Kissane S."/>
            <person name="Cuenca-Cambronero M."/>
            <person name="Asole G."/>
            <person name="Calvet F."/>
            <person name="Ruiz-Romero M."/>
            <person name="Marangio P."/>
            <person name="Guigo R."/>
            <person name="Rago D."/>
            <person name="Mirbahai L."/>
            <person name="Eastwood N."/>
            <person name="Colbourne J.K."/>
            <person name="Zhou J."/>
            <person name="Mallon E."/>
            <person name="Orsini L."/>
        </authorList>
    </citation>
    <scope>NUCLEOTIDE SEQUENCE [LARGE SCALE GENOMIC DNA]</scope>
    <source>
        <strain evidence="1">LRV0_1</strain>
    </source>
</reference>
<keyword evidence="2" id="KW-1185">Reference proteome</keyword>
<dbReference type="EMBL" id="JAOYFB010000019">
    <property type="protein sequence ID" value="KAK4017781.1"/>
    <property type="molecule type" value="Genomic_DNA"/>
</dbReference>
<comment type="caution">
    <text evidence="1">The sequence shown here is derived from an EMBL/GenBank/DDBJ whole genome shotgun (WGS) entry which is preliminary data.</text>
</comment>
<accession>A0ABQ9ZY03</accession>
<sequence length="171" mass="19426">MGKRELKDFVGKRQRGCRVRIAINEQLNENGDVADNDEENEQHSVQQSNACDVNALENVDLRIVENVANDPEHFVDHHVMEEIQSELGDFSSIEADSLASDTYKTFLGTLRKVNTIPVNHGRYYGFNLLDGITASLDKRKMRKCLKSDYSLVNGFQALSHFIHSFPLTKIE</sequence>
<dbReference type="Proteomes" id="UP001234178">
    <property type="component" value="Unassembled WGS sequence"/>
</dbReference>
<organism evidence="1 2">
    <name type="scientific">Daphnia magna</name>
    <dbReference type="NCBI Taxonomy" id="35525"/>
    <lineage>
        <taxon>Eukaryota</taxon>
        <taxon>Metazoa</taxon>
        <taxon>Ecdysozoa</taxon>
        <taxon>Arthropoda</taxon>
        <taxon>Crustacea</taxon>
        <taxon>Branchiopoda</taxon>
        <taxon>Diplostraca</taxon>
        <taxon>Cladocera</taxon>
        <taxon>Anomopoda</taxon>
        <taxon>Daphniidae</taxon>
        <taxon>Daphnia</taxon>
    </lineage>
</organism>
<evidence type="ECO:0000313" key="1">
    <source>
        <dbReference type="EMBL" id="KAK4017781.1"/>
    </source>
</evidence>
<evidence type="ECO:0000313" key="2">
    <source>
        <dbReference type="Proteomes" id="UP001234178"/>
    </source>
</evidence>
<gene>
    <name evidence="1" type="ORF">OUZ56_033570</name>
</gene>
<proteinExistence type="predicted"/>